<keyword evidence="4" id="KW-1185">Reference proteome</keyword>
<dbReference type="PROSITE" id="PS50024">
    <property type="entry name" value="SEA"/>
    <property type="match status" value="1"/>
</dbReference>
<feature type="compositionally biased region" description="Polar residues" evidence="1">
    <location>
        <begin position="420"/>
        <end position="434"/>
    </location>
</feature>
<dbReference type="InterPro" id="IPR000082">
    <property type="entry name" value="SEA_dom"/>
</dbReference>
<dbReference type="GeneID" id="140701414"/>
<dbReference type="PANTHER" id="PTHR37999:SF2">
    <property type="entry name" value="MUCIN-17"/>
    <property type="match status" value="1"/>
</dbReference>
<evidence type="ECO:0000256" key="1">
    <source>
        <dbReference type="SAM" id="MobiDB-lite"/>
    </source>
</evidence>
<keyword evidence="2" id="KW-0812">Transmembrane</keyword>
<evidence type="ECO:0000313" key="4">
    <source>
        <dbReference type="Proteomes" id="UP001652642"/>
    </source>
</evidence>
<dbReference type="RefSeq" id="XP_072833442.1">
    <property type="nucleotide sequence ID" value="XM_072977341.1"/>
</dbReference>
<evidence type="ECO:0000256" key="2">
    <source>
        <dbReference type="SAM" id="Phobius"/>
    </source>
</evidence>
<feature type="compositionally biased region" description="Low complexity" evidence="1">
    <location>
        <begin position="386"/>
        <end position="405"/>
    </location>
</feature>
<feature type="region of interest" description="Disordered" evidence="1">
    <location>
        <begin position="38"/>
        <end position="61"/>
    </location>
</feature>
<dbReference type="Gene3D" id="2.10.25.10">
    <property type="entry name" value="Laminin"/>
    <property type="match status" value="1"/>
</dbReference>
<accession>A0ABM5EJW7</accession>
<feature type="region of interest" description="Disordered" evidence="1">
    <location>
        <begin position="373"/>
        <end position="434"/>
    </location>
</feature>
<dbReference type="Pfam" id="PF01390">
    <property type="entry name" value="SEA"/>
    <property type="match status" value="1"/>
</dbReference>
<protein>
    <submittedName>
        <fullName evidence="5">Mucin-3A</fullName>
    </submittedName>
</protein>
<keyword evidence="2" id="KW-1133">Transmembrane helix</keyword>
<dbReference type="PANTHER" id="PTHR37999">
    <property type="entry name" value="MUCIN-17"/>
    <property type="match status" value="1"/>
</dbReference>
<name>A0ABM5EJW7_9SAUR</name>
<keyword evidence="2" id="KW-0472">Membrane</keyword>
<feature type="compositionally biased region" description="Low complexity" evidence="1">
    <location>
        <begin position="45"/>
        <end position="61"/>
    </location>
</feature>
<dbReference type="InterPro" id="IPR036364">
    <property type="entry name" value="SEA_dom_sf"/>
</dbReference>
<organism evidence="4 5">
    <name type="scientific">Pogona vitticeps</name>
    <name type="common">central bearded dragon</name>
    <dbReference type="NCBI Taxonomy" id="103695"/>
    <lineage>
        <taxon>Eukaryota</taxon>
        <taxon>Metazoa</taxon>
        <taxon>Chordata</taxon>
        <taxon>Craniata</taxon>
        <taxon>Vertebrata</taxon>
        <taxon>Euteleostomi</taxon>
        <taxon>Lepidosauria</taxon>
        <taxon>Squamata</taxon>
        <taxon>Bifurcata</taxon>
        <taxon>Unidentata</taxon>
        <taxon>Episquamata</taxon>
        <taxon>Toxicofera</taxon>
        <taxon>Iguania</taxon>
        <taxon>Acrodonta</taxon>
        <taxon>Agamidae</taxon>
        <taxon>Amphibolurinae</taxon>
        <taxon>Pogona</taxon>
    </lineage>
</organism>
<evidence type="ECO:0000313" key="5">
    <source>
        <dbReference type="RefSeq" id="XP_072833442.1"/>
    </source>
</evidence>
<gene>
    <name evidence="5" type="primary">MUC3A</name>
</gene>
<evidence type="ECO:0000259" key="3">
    <source>
        <dbReference type="PROSITE" id="PS50024"/>
    </source>
</evidence>
<dbReference type="SMART" id="SM00200">
    <property type="entry name" value="SEA"/>
    <property type="match status" value="1"/>
</dbReference>
<dbReference type="InterPro" id="IPR053311">
    <property type="entry name" value="Mucosal_Integrity_Assoc"/>
</dbReference>
<reference evidence="5" key="1">
    <citation type="submission" date="2025-08" db="UniProtKB">
        <authorList>
            <consortium name="RefSeq"/>
        </authorList>
    </citation>
    <scope>IDENTIFICATION</scope>
</reference>
<dbReference type="Proteomes" id="UP001652642">
    <property type="component" value="Chromosome 6"/>
</dbReference>
<dbReference type="SUPFAM" id="SSF82671">
    <property type="entry name" value="SEA domain"/>
    <property type="match status" value="1"/>
</dbReference>
<feature type="transmembrane region" description="Helical" evidence="2">
    <location>
        <begin position="320"/>
        <end position="346"/>
    </location>
</feature>
<sequence>MNSTHSGSSVSVPTSIFSSSHAPPLTVTSIPPATLSVGMSTQERTSSTPVSTSTSPGSTLSRITSLAASSTTAAVPIKCQNGGTPVGDHCLCPPFFTGHLCQEAMNEVQVANITATIIVFVKVENQTFTPEMAIPGSKAFQDFVKNFVIQMRKFYEDIPGFQNISVIRLSEGSINVDHEVLVSMPFSNFNKTYDSAVEAINRTLLSASCSCASCSDASSQNAGCLAFNPIFSRVLEVPLSAEALCKNQPGLSPDLQQYYVGRNISGTLYCVSNCSYLHPHPFSCMNGNCYLQPDGPSCYCAQSDSYWYTGQHCEQSISKVGVAVGVALGLAALLLLILLLAVLLCWRRCRPKDRPTNWAADEEKWYENEAEWGAVPHSPAPPIPAPASSAPDPDGSTSSDGRSSPLAHRSFRPRLDKVDTSLQTRIARPQVTQL</sequence>
<feature type="domain" description="SEA" evidence="3">
    <location>
        <begin position="109"/>
        <end position="219"/>
    </location>
</feature>
<proteinExistence type="predicted"/>